<keyword evidence="6" id="KW-0406">Ion transport</keyword>
<dbReference type="Proteomes" id="UP001632038">
    <property type="component" value="Unassembled WGS sequence"/>
</dbReference>
<evidence type="ECO:0000313" key="9">
    <source>
        <dbReference type="EMBL" id="KAL3622505.1"/>
    </source>
</evidence>
<protein>
    <submittedName>
        <fullName evidence="9">Uncharacterized protein</fullName>
    </submittedName>
</protein>
<sequence>MFDVFGKYASALYIATVKTNALNKIESELLTLVEASKRGPTFSQFMRDTSVTKDSN</sequence>
<dbReference type="GO" id="GO:0006754">
    <property type="term" value="P:ATP biosynthetic process"/>
    <property type="evidence" value="ECO:0007669"/>
    <property type="project" value="UniProtKB-KW"/>
</dbReference>
<name>A0ABD3BYB7_9LAMI</name>
<keyword evidence="7" id="KW-0472">Membrane</keyword>
<evidence type="ECO:0000256" key="3">
    <source>
        <dbReference type="ARBA" id="ARBA00011648"/>
    </source>
</evidence>
<evidence type="ECO:0000256" key="1">
    <source>
        <dbReference type="ARBA" id="ARBA00004370"/>
    </source>
</evidence>
<accession>A0ABD3BYB7</accession>
<organism evidence="9 10">
    <name type="scientific">Castilleja foliolosa</name>
    <dbReference type="NCBI Taxonomy" id="1961234"/>
    <lineage>
        <taxon>Eukaryota</taxon>
        <taxon>Viridiplantae</taxon>
        <taxon>Streptophyta</taxon>
        <taxon>Embryophyta</taxon>
        <taxon>Tracheophyta</taxon>
        <taxon>Spermatophyta</taxon>
        <taxon>Magnoliopsida</taxon>
        <taxon>eudicotyledons</taxon>
        <taxon>Gunneridae</taxon>
        <taxon>Pentapetalae</taxon>
        <taxon>asterids</taxon>
        <taxon>lamiids</taxon>
        <taxon>Lamiales</taxon>
        <taxon>Orobanchaceae</taxon>
        <taxon>Pedicularideae</taxon>
        <taxon>Castillejinae</taxon>
        <taxon>Castilleja</taxon>
    </lineage>
</organism>
<evidence type="ECO:0000256" key="4">
    <source>
        <dbReference type="ARBA" id="ARBA00022448"/>
    </source>
</evidence>
<dbReference type="SUPFAM" id="SSF47928">
    <property type="entry name" value="N-terminal domain of the delta subunit of the F1F0-ATP synthase"/>
    <property type="match status" value="1"/>
</dbReference>
<comment type="caution">
    <text evidence="9">The sequence shown here is derived from an EMBL/GenBank/DDBJ whole genome shotgun (WGS) entry which is preliminary data.</text>
</comment>
<comment type="subcellular location">
    <subcellularLocation>
        <location evidence="1">Membrane</location>
    </subcellularLocation>
</comment>
<evidence type="ECO:0000313" key="10">
    <source>
        <dbReference type="Proteomes" id="UP001632038"/>
    </source>
</evidence>
<comment type="subunit">
    <text evidence="3">F-type ATPases have 2 components, CF(1) - the catalytic core - and CF(0) - the membrane proton channel. CF(1) has five subunits: alpha(3), beta(3), gamma(1), delta(1), epsilon(1). CF(0) has three main subunits: a, b and c.</text>
</comment>
<dbReference type="GO" id="GO:0016020">
    <property type="term" value="C:membrane"/>
    <property type="evidence" value="ECO:0007669"/>
    <property type="project" value="UniProtKB-SubCell"/>
</dbReference>
<evidence type="ECO:0000256" key="6">
    <source>
        <dbReference type="ARBA" id="ARBA00023065"/>
    </source>
</evidence>
<dbReference type="InterPro" id="IPR000711">
    <property type="entry name" value="ATPase_OSCP/dsu"/>
</dbReference>
<dbReference type="Pfam" id="PF00213">
    <property type="entry name" value="OSCP"/>
    <property type="match status" value="1"/>
</dbReference>
<proteinExistence type="inferred from homology"/>
<dbReference type="InterPro" id="IPR026015">
    <property type="entry name" value="ATP_synth_OSCP/delta_N_sf"/>
</dbReference>
<dbReference type="EMBL" id="JAVIJP010000060">
    <property type="protein sequence ID" value="KAL3622505.1"/>
    <property type="molecule type" value="Genomic_DNA"/>
</dbReference>
<keyword evidence="5" id="KW-0375">Hydrogen ion transport</keyword>
<evidence type="ECO:0000256" key="2">
    <source>
        <dbReference type="ARBA" id="ARBA00007046"/>
    </source>
</evidence>
<comment type="similarity">
    <text evidence="2">Belongs to the ATPase delta chain family.</text>
</comment>
<keyword evidence="8" id="KW-0066">ATP synthesis</keyword>
<dbReference type="Gene3D" id="1.10.520.20">
    <property type="entry name" value="N-terminal domain of the delta subunit of the F1F0-ATP synthase"/>
    <property type="match status" value="1"/>
</dbReference>
<evidence type="ECO:0000256" key="7">
    <source>
        <dbReference type="ARBA" id="ARBA00023136"/>
    </source>
</evidence>
<keyword evidence="4" id="KW-0813">Transport</keyword>
<evidence type="ECO:0000256" key="8">
    <source>
        <dbReference type="ARBA" id="ARBA00023310"/>
    </source>
</evidence>
<dbReference type="AlphaFoldDB" id="A0ABD3BYB7"/>
<evidence type="ECO:0000256" key="5">
    <source>
        <dbReference type="ARBA" id="ARBA00022781"/>
    </source>
</evidence>
<keyword evidence="10" id="KW-1185">Reference proteome</keyword>
<reference evidence="10" key="1">
    <citation type="journal article" date="2024" name="IScience">
        <title>Strigolactones Initiate the Formation of Haustorium-like Structures in Castilleja.</title>
        <authorList>
            <person name="Buerger M."/>
            <person name="Peterson D."/>
            <person name="Chory J."/>
        </authorList>
    </citation>
    <scope>NUCLEOTIDE SEQUENCE [LARGE SCALE GENOMIC DNA]</scope>
</reference>
<gene>
    <name evidence="9" type="ORF">CASFOL_033916</name>
</gene>
<dbReference type="GO" id="GO:1902600">
    <property type="term" value="P:proton transmembrane transport"/>
    <property type="evidence" value="ECO:0007669"/>
    <property type="project" value="UniProtKB-KW"/>
</dbReference>